<evidence type="ECO:0000259" key="5">
    <source>
        <dbReference type="PROSITE" id="PS51987"/>
    </source>
</evidence>
<evidence type="ECO:0000313" key="7">
    <source>
        <dbReference type="Proteomes" id="UP000000757"/>
    </source>
</evidence>
<reference evidence="6 7" key="1">
    <citation type="submission" date="2006-10" db="EMBL/GenBank/DDBJ databases">
        <authorList>
            <person name="Fleischmann R.D."/>
            <person name="Dodson R.J."/>
            <person name="Haft D.H."/>
            <person name="Merkel J.S."/>
            <person name="Nelson W.C."/>
            <person name="Fraser C.M."/>
        </authorList>
    </citation>
    <scope>NUCLEOTIDE SEQUENCE [LARGE SCALE GENOMIC DNA]</scope>
    <source>
        <strain evidence="7">ATCC 700084 / mc(2)155</strain>
    </source>
</reference>
<dbReference type="SMART" id="SM01230">
    <property type="entry name" value="Gln-synt_C"/>
    <property type="match status" value="1"/>
</dbReference>
<protein>
    <submittedName>
        <fullName evidence="6">Gamma-glutamylisopropylamide synthetase</fullName>
    </submittedName>
</protein>
<gene>
    <name evidence="6" type="ordered locus">MSMEG_1116</name>
</gene>
<dbReference type="EMBL" id="CP000480">
    <property type="protein sequence ID" value="ABK71940.1"/>
    <property type="molecule type" value="Genomic_DNA"/>
</dbReference>
<dbReference type="Pfam" id="PF00120">
    <property type="entry name" value="Gln-synt_C"/>
    <property type="match status" value="1"/>
</dbReference>
<dbReference type="GO" id="GO:0004356">
    <property type="term" value="F:glutamine synthetase activity"/>
    <property type="evidence" value="ECO:0007669"/>
    <property type="project" value="InterPro"/>
</dbReference>
<dbReference type="KEGG" id="msb:LJ00_05550"/>
<feature type="domain" description="GS catalytic" evidence="5">
    <location>
        <begin position="122"/>
        <end position="450"/>
    </location>
</feature>
<evidence type="ECO:0000256" key="4">
    <source>
        <dbReference type="RuleBase" id="RU000384"/>
    </source>
</evidence>
<dbReference type="PROSITE" id="PS51987">
    <property type="entry name" value="GS_CATALYTIC"/>
    <property type="match status" value="1"/>
</dbReference>
<dbReference type="Gene3D" id="3.30.590.10">
    <property type="entry name" value="Glutamine synthetase/guanido kinase, catalytic domain"/>
    <property type="match status" value="1"/>
</dbReference>
<dbReference type="Proteomes" id="UP000000757">
    <property type="component" value="Chromosome"/>
</dbReference>
<dbReference type="AlphaFoldDB" id="A0QRH2"/>
<dbReference type="PaxDb" id="246196-MSMEI_1084"/>
<accession>A0QRH2</accession>
<comment type="similarity">
    <text evidence="1 3 4">Belongs to the glutamine synthetase family.</text>
</comment>
<dbReference type="SUPFAM" id="SSF55931">
    <property type="entry name" value="Glutamine synthetase/guanido kinase"/>
    <property type="match status" value="1"/>
</dbReference>
<dbReference type="STRING" id="246196.MSMEG_1116"/>
<dbReference type="InterPro" id="IPR008146">
    <property type="entry name" value="Gln_synth_cat_dom"/>
</dbReference>
<proteinExistence type="inferred from homology"/>
<name>A0QRH2_MYCS2</name>
<organism evidence="6 7">
    <name type="scientific">Mycolicibacterium smegmatis (strain ATCC 700084 / mc(2)155)</name>
    <name type="common">Mycobacterium smegmatis</name>
    <dbReference type="NCBI Taxonomy" id="246196"/>
    <lineage>
        <taxon>Bacteria</taxon>
        <taxon>Bacillati</taxon>
        <taxon>Actinomycetota</taxon>
        <taxon>Actinomycetes</taxon>
        <taxon>Mycobacteriales</taxon>
        <taxon>Mycobacteriaceae</taxon>
        <taxon>Mycolicibacterium</taxon>
    </lineage>
</organism>
<keyword evidence="7" id="KW-1185">Reference proteome</keyword>
<dbReference type="RefSeq" id="WP_011727423.1">
    <property type="nucleotide sequence ID" value="NC_008596.1"/>
</dbReference>
<dbReference type="eggNOG" id="COG0174">
    <property type="taxonomic scope" value="Bacteria"/>
</dbReference>
<sequence length="450" mass="49494">MVNAASPRTTTNGFVNTATDPFSAVVVATPDLAGRLLGRRHSWPHYQASASKAVNTCEVVFGWGLGHELLDGFSGVGWDHGYGDLRFVTDPDTLRPMGWQDGVGIAFADVVTGDGTPFFASPRNILRKQIERAHSAGYQPLVTSELEFFALQHTSETLAQQGFTGLKPIRETLQPELACAISTDETIMAELFGALQRTGIEVETAKTEYCPGQYEVTLVPTDPMRMADQHALYKMATRQIFRRHGMSATFMAKVDDHWAGSSSHLHISLTDENGSNLFATDENLLRHFGAGLQAFARDFFLLWAPYPNSYKRFRDGTFAPTALTWGDDNRTVALRVTGHGSARHLENRIPGADINPYLGYAALLAAGLEGIERGLLPADEVGQRNAYTEKIGRPLPESLGEALDAFYDSPVTRQTLGEAAVEHITTFLSSELRASQLAVTDWDRRRLFDL</sequence>
<keyword evidence="2" id="KW-0436">Ligase</keyword>
<evidence type="ECO:0000256" key="3">
    <source>
        <dbReference type="PROSITE-ProRule" id="PRU01331"/>
    </source>
</evidence>
<dbReference type="InterPro" id="IPR014746">
    <property type="entry name" value="Gln_synth/guanido_kin_cat_dom"/>
</dbReference>
<dbReference type="KEGG" id="msm:MSMEG_1116"/>
<evidence type="ECO:0000256" key="2">
    <source>
        <dbReference type="ARBA" id="ARBA00022598"/>
    </source>
</evidence>
<dbReference type="PANTHER" id="PTHR43785:SF12">
    <property type="entry name" value="TYPE-1 GLUTAMINE SYNTHETASE 2"/>
    <property type="match status" value="1"/>
</dbReference>
<dbReference type="PATRIC" id="fig|246196.19.peg.1105"/>
<dbReference type="OrthoDB" id="9807095at2"/>
<dbReference type="PANTHER" id="PTHR43785">
    <property type="entry name" value="GAMMA-GLUTAMYLPUTRESCINE SYNTHETASE"/>
    <property type="match status" value="1"/>
</dbReference>
<evidence type="ECO:0000256" key="1">
    <source>
        <dbReference type="ARBA" id="ARBA00009897"/>
    </source>
</evidence>
<evidence type="ECO:0000313" key="6">
    <source>
        <dbReference type="EMBL" id="ABK71940.1"/>
    </source>
</evidence>